<evidence type="ECO:0000256" key="1">
    <source>
        <dbReference type="ARBA" id="ARBA00022603"/>
    </source>
</evidence>
<evidence type="ECO:0000256" key="2">
    <source>
        <dbReference type="ARBA" id="ARBA00022679"/>
    </source>
</evidence>
<dbReference type="CDD" id="cd02440">
    <property type="entry name" value="AdoMet_MTases"/>
    <property type="match status" value="1"/>
</dbReference>
<dbReference type="SUPFAM" id="SSF53335">
    <property type="entry name" value="S-adenosyl-L-methionine-dependent methyltransferases"/>
    <property type="match status" value="1"/>
</dbReference>
<dbReference type="PANTHER" id="PTHR11061">
    <property type="entry name" value="RNA M5U METHYLTRANSFERASE"/>
    <property type="match status" value="1"/>
</dbReference>
<evidence type="ECO:0000313" key="4">
    <source>
        <dbReference type="EMBL" id="MPM92449.1"/>
    </source>
</evidence>
<protein>
    <submittedName>
        <fullName evidence="4">23S rRNA (Uracil-C(5))-methyltransferase RlmCD</fullName>
        <ecNumber evidence="4">2.1.1.189</ecNumber>
    </submittedName>
</protein>
<evidence type="ECO:0000256" key="3">
    <source>
        <dbReference type="ARBA" id="ARBA00022691"/>
    </source>
</evidence>
<gene>
    <name evidence="4" type="primary">rlmCD_38</name>
    <name evidence="4" type="ORF">SDC9_139584</name>
</gene>
<keyword evidence="1 4" id="KW-0489">Methyltransferase</keyword>
<proteinExistence type="predicted"/>
<keyword evidence="2 4" id="KW-0808">Transferase</keyword>
<organism evidence="4">
    <name type="scientific">bioreactor metagenome</name>
    <dbReference type="NCBI Taxonomy" id="1076179"/>
    <lineage>
        <taxon>unclassified sequences</taxon>
        <taxon>metagenomes</taxon>
        <taxon>ecological metagenomes</taxon>
    </lineage>
</organism>
<dbReference type="EMBL" id="VSSQ01039387">
    <property type="protein sequence ID" value="MPM92449.1"/>
    <property type="molecule type" value="Genomic_DNA"/>
</dbReference>
<comment type="caution">
    <text evidence="4">The sequence shown here is derived from an EMBL/GenBank/DDBJ whole genome shotgun (WGS) entry which is preliminary data.</text>
</comment>
<dbReference type="GO" id="GO:0070475">
    <property type="term" value="P:rRNA base methylation"/>
    <property type="evidence" value="ECO:0007669"/>
    <property type="project" value="TreeGrafter"/>
</dbReference>
<sequence>MCGGCDFQHADPATQRGLKAAVVREQLSHLAGLDVEVEVEELPGGSFGWRTRMAYIARGGAAAMRVHRSKDLIDVPAGGCPLAVAAQPDPHALAGALGDPDEHALRVVTAARGATTVLVDGVVTEGTRDLVERAAGRDWRVDADGFWQVHPYAADTLVDAVLQAVSPQEGERGFDLYCGVGLFAGALGDAGVRMWGVEVDRRAIELAQANVPGARFTAGRVDRVLRRMPRATDLVVLDPPRTGAGKDVIDAVADRNPRAIAYVACDPAALGRDLRTLADLGYQPTSLSAHDLFPMTHHVECVAILEPRR</sequence>
<dbReference type="GO" id="GO:0070041">
    <property type="term" value="F:rRNA (uridine-C5-)-methyltransferase activity"/>
    <property type="evidence" value="ECO:0007669"/>
    <property type="project" value="TreeGrafter"/>
</dbReference>
<dbReference type="InterPro" id="IPR010280">
    <property type="entry name" value="U5_MeTrfase_fam"/>
</dbReference>
<dbReference type="PANTHER" id="PTHR11061:SF30">
    <property type="entry name" value="TRNA (URACIL(54)-C(5))-METHYLTRANSFERASE"/>
    <property type="match status" value="1"/>
</dbReference>
<dbReference type="InterPro" id="IPR029063">
    <property type="entry name" value="SAM-dependent_MTases_sf"/>
</dbReference>
<dbReference type="EC" id="2.1.1.189" evidence="4"/>
<reference evidence="4" key="1">
    <citation type="submission" date="2019-08" db="EMBL/GenBank/DDBJ databases">
        <authorList>
            <person name="Kucharzyk K."/>
            <person name="Murdoch R.W."/>
            <person name="Higgins S."/>
            <person name="Loffler F."/>
        </authorList>
    </citation>
    <scope>NUCLEOTIDE SEQUENCE</scope>
</reference>
<dbReference type="AlphaFoldDB" id="A0A645DT39"/>
<dbReference type="Gene3D" id="3.40.50.150">
    <property type="entry name" value="Vaccinia Virus protein VP39"/>
    <property type="match status" value="2"/>
</dbReference>
<accession>A0A645DT39</accession>
<name>A0A645DT39_9ZZZZ</name>
<dbReference type="Pfam" id="PF05958">
    <property type="entry name" value="tRNA_U5-meth_tr"/>
    <property type="match status" value="1"/>
</dbReference>
<keyword evidence="3" id="KW-0949">S-adenosyl-L-methionine</keyword>
<dbReference type="PROSITE" id="PS51687">
    <property type="entry name" value="SAM_MT_RNA_M5U"/>
    <property type="match status" value="1"/>
</dbReference>